<dbReference type="PANTHER" id="PTHR24103">
    <property type="entry name" value="E3 UBIQUITIN-PROTEIN LIGASE TRIM"/>
    <property type="match status" value="1"/>
</dbReference>
<feature type="domain" description="RING-type" evidence="6">
    <location>
        <begin position="9"/>
        <end position="53"/>
    </location>
</feature>
<dbReference type="OMA" id="IIMQIYQ"/>
<reference evidence="8" key="1">
    <citation type="submission" date="2021-01" db="EMBL/GenBank/DDBJ databases">
        <authorList>
            <consortium name="Genoscope - CEA"/>
            <person name="William W."/>
        </authorList>
    </citation>
    <scope>NUCLEOTIDE SEQUENCE</scope>
</reference>
<dbReference type="Pfam" id="PF00643">
    <property type="entry name" value="zf-B_box"/>
    <property type="match status" value="1"/>
</dbReference>
<gene>
    <name evidence="8" type="ORF">PPRIM_AZ9-3.1.T0410314</name>
</gene>
<accession>A0A8S1LJT9</accession>
<dbReference type="AlphaFoldDB" id="A0A8S1LJT9"/>
<keyword evidence="5" id="KW-0175">Coiled coil</keyword>
<evidence type="ECO:0000313" key="8">
    <source>
        <dbReference type="EMBL" id="CAD8068080.1"/>
    </source>
</evidence>
<evidence type="ECO:0000256" key="5">
    <source>
        <dbReference type="SAM" id="Coils"/>
    </source>
</evidence>
<keyword evidence="9" id="KW-1185">Reference proteome</keyword>
<organism evidence="8 9">
    <name type="scientific">Paramecium primaurelia</name>
    <dbReference type="NCBI Taxonomy" id="5886"/>
    <lineage>
        <taxon>Eukaryota</taxon>
        <taxon>Sar</taxon>
        <taxon>Alveolata</taxon>
        <taxon>Ciliophora</taxon>
        <taxon>Intramacronucleata</taxon>
        <taxon>Oligohymenophorea</taxon>
        <taxon>Peniculida</taxon>
        <taxon>Parameciidae</taxon>
        <taxon>Paramecium</taxon>
    </lineage>
</organism>
<dbReference type="Proteomes" id="UP000688137">
    <property type="component" value="Unassembled WGS sequence"/>
</dbReference>
<sequence length="654" mass="75343">MQQIEELICPECQMMFNENDNLPLMLPDCGHTICQNCIQQMLINKKYIVCPEDGIMAKNKNEISQFPKNCQLLKMVIKHKAQYQQSRQSSRNDDGDIGYQLQLNNIISNDIPNDLCQEHLEKLEIVCLTDQVRICTRCALFGQHRHHEVRSVDDVVKEITQKAENIMQIYQKILQKQSELTELKYFEPLQERFSNVLTESHNTVKEKFKELHQLLDLKEQKLIEQLTTLTQSLEQQTKKQIKELLQSYLSQAELWKITAKDRLVYFSTKTENGELPLDLLNNQDYACVDKGKGIYDELEKIQKQLDLKLQNIKIKKLRVDLKKAEIDKSFDNLFTITLQLSNVNNTSNMTKSSQILKTINTLTDSTLLQDMKRNESFSKLCGQDVFSSFCQDEPMLLKDISMADWSESLMEETTNITQVRSPNRSSLDQEDFVKNKMGSGLKELKDIQPVSTSQTIQSTTPTKPERIQIRALEKLKGSFQQPSPGRRVDIEQVNSIRQGVSPNTKIQDCKKKKMFKINEKFESVWQAFKSDNLEIADFSSAELGDEGLQFIGDILKISKRVKQLKLVRNKITDEGACKLLDCLVQNTNQVFQSLHLSSNMITERTLDYFISLVRNSPSGSSLPKSLYLNQTLINATKAKKKIEDLKRVGYLVNI</sequence>
<dbReference type="SMART" id="SM00184">
    <property type="entry name" value="RING"/>
    <property type="match status" value="1"/>
</dbReference>
<dbReference type="Pfam" id="PF13445">
    <property type="entry name" value="zf-RING_UBOX"/>
    <property type="match status" value="1"/>
</dbReference>
<evidence type="ECO:0000256" key="3">
    <source>
        <dbReference type="ARBA" id="ARBA00022833"/>
    </source>
</evidence>
<proteinExistence type="predicted"/>
<evidence type="ECO:0000259" key="6">
    <source>
        <dbReference type="PROSITE" id="PS50089"/>
    </source>
</evidence>
<evidence type="ECO:0000256" key="1">
    <source>
        <dbReference type="ARBA" id="ARBA00022723"/>
    </source>
</evidence>
<dbReference type="CDD" id="cd19756">
    <property type="entry name" value="Bbox2"/>
    <property type="match status" value="1"/>
</dbReference>
<dbReference type="InterPro" id="IPR017907">
    <property type="entry name" value="Znf_RING_CS"/>
</dbReference>
<evidence type="ECO:0000259" key="7">
    <source>
        <dbReference type="PROSITE" id="PS50119"/>
    </source>
</evidence>
<name>A0A8S1LJT9_PARPR</name>
<keyword evidence="3" id="KW-0862">Zinc</keyword>
<keyword evidence="2 4" id="KW-0863">Zinc-finger</keyword>
<evidence type="ECO:0000313" key="9">
    <source>
        <dbReference type="Proteomes" id="UP000688137"/>
    </source>
</evidence>
<keyword evidence="1" id="KW-0479">Metal-binding</keyword>
<evidence type="ECO:0000256" key="4">
    <source>
        <dbReference type="PROSITE-ProRule" id="PRU00024"/>
    </source>
</evidence>
<protein>
    <recommendedName>
        <fullName evidence="10">RING-type domain-containing protein</fullName>
    </recommendedName>
</protein>
<dbReference type="PROSITE" id="PS50089">
    <property type="entry name" value="ZF_RING_2"/>
    <property type="match status" value="1"/>
</dbReference>
<dbReference type="PROSITE" id="PS00518">
    <property type="entry name" value="ZF_RING_1"/>
    <property type="match status" value="1"/>
</dbReference>
<feature type="coiled-coil region" evidence="5">
    <location>
        <begin position="295"/>
        <end position="327"/>
    </location>
</feature>
<dbReference type="InterPro" id="IPR001841">
    <property type="entry name" value="Znf_RING"/>
</dbReference>
<dbReference type="InterPro" id="IPR050143">
    <property type="entry name" value="TRIM/RBCC"/>
</dbReference>
<dbReference type="InterPro" id="IPR027370">
    <property type="entry name" value="Znf-RING_euk"/>
</dbReference>
<dbReference type="PROSITE" id="PS50119">
    <property type="entry name" value="ZF_BBOX"/>
    <property type="match status" value="1"/>
</dbReference>
<dbReference type="EMBL" id="CAJJDM010000040">
    <property type="protein sequence ID" value="CAD8068080.1"/>
    <property type="molecule type" value="Genomic_DNA"/>
</dbReference>
<dbReference type="SMART" id="SM00336">
    <property type="entry name" value="BBOX"/>
    <property type="match status" value="1"/>
</dbReference>
<evidence type="ECO:0008006" key="10">
    <source>
        <dbReference type="Google" id="ProtNLM"/>
    </source>
</evidence>
<feature type="domain" description="B box-type" evidence="7">
    <location>
        <begin position="111"/>
        <end position="152"/>
    </location>
</feature>
<comment type="caution">
    <text evidence="8">The sequence shown here is derived from an EMBL/GenBank/DDBJ whole genome shotgun (WGS) entry which is preliminary data.</text>
</comment>
<evidence type="ECO:0000256" key="2">
    <source>
        <dbReference type="ARBA" id="ARBA00022771"/>
    </source>
</evidence>
<dbReference type="GO" id="GO:0008270">
    <property type="term" value="F:zinc ion binding"/>
    <property type="evidence" value="ECO:0007669"/>
    <property type="project" value="UniProtKB-KW"/>
</dbReference>
<dbReference type="InterPro" id="IPR000315">
    <property type="entry name" value="Znf_B-box"/>
</dbReference>